<sequence length="174" mass="17902">MPDEQNTPAGNEAGNTGADASLPATPATDGAGADTGVPVTQPAFFIVEVRCPRERYIRAGIHFMRGKQVLENVSEATLAVLRADPCLIVVSAVPAAPPSGDADVQNLGNAVNTGSDVTSAEINAAIDILIARGEPQDFTRSGAPTVKAVSDELGQAVTKAQVDAARAERQESPQ</sequence>
<dbReference type="AlphaFoldDB" id="A0AAN5RFR3"/>
<reference evidence="2" key="1">
    <citation type="journal article" date="2018" name="Genome Biol.">
        <title>SKESA: strategic k-mer extension for scrupulous assemblies.</title>
        <authorList>
            <person name="Souvorov A."/>
            <person name="Agarwala R."/>
            <person name="Lipman D.J."/>
        </authorList>
    </citation>
    <scope>NUCLEOTIDE SEQUENCE</scope>
    <source>
        <strain evidence="2">R404</strain>
    </source>
</reference>
<evidence type="ECO:0000256" key="1">
    <source>
        <dbReference type="SAM" id="MobiDB-lite"/>
    </source>
</evidence>
<protein>
    <recommendedName>
        <fullName evidence="4">Mu-like prophage FluMu N-terminal domain-containing protein</fullName>
    </recommendedName>
</protein>
<evidence type="ECO:0000313" key="3">
    <source>
        <dbReference type="Proteomes" id="UP000856143"/>
    </source>
</evidence>
<name>A0AAN5RFR3_KLEOX</name>
<proteinExistence type="predicted"/>
<organism evidence="2 3">
    <name type="scientific">Klebsiella oxytoca</name>
    <dbReference type="NCBI Taxonomy" id="571"/>
    <lineage>
        <taxon>Bacteria</taxon>
        <taxon>Pseudomonadati</taxon>
        <taxon>Pseudomonadota</taxon>
        <taxon>Gammaproteobacteria</taxon>
        <taxon>Enterobacterales</taxon>
        <taxon>Enterobacteriaceae</taxon>
        <taxon>Klebsiella/Raoultella group</taxon>
        <taxon>Klebsiella</taxon>
    </lineage>
</organism>
<reference evidence="2" key="2">
    <citation type="submission" date="2020-11" db="EMBL/GenBank/DDBJ databases">
        <authorList>
            <consortium name="NCBI Pathogen Detection Project"/>
        </authorList>
    </citation>
    <scope>NUCLEOTIDE SEQUENCE</scope>
    <source>
        <strain evidence="2">R404</strain>
    </source>
</reference>
<dbReference type="SUPFAM" id="SSF160059">
    <property type="entry name" value="PriA/YqbF domain"/>
    <property type="match status" value="1"/>
</dbReference>
<dbReference type="Gene3D" id="3.40.5.80">
    <property type="match status" value="1"/>
</dbReference>
<feature type="region of interest" description="Disordered" evidence="1">
    <location>
        <begin position="1"/>
        <end position="35"/>
    </location>
</feature>
<dbReference type="Proteomes" id="UP000856143">
    <property type="component" value="Unassembled WGS sequence"/>
</dbReference>
<evidence type="ECO:0008006" key="4">
    <source>
        <dbReference type="Google" id="ProtNLM"/>
    </source>
</evidence>
<dbReference type="EMBL" id="DACSEO010000079">
    <property type="protein sequence ID" value="HAT1683960.1"/>
    <property type="molecule type" value="Genomic_DNA"/>
</dbReference>
<evidence type="ECO:0000313" key="2">
    <source>
        <dbReference type="EMBL" id="HAT1683960.1"/>
    </source>
</evidence>
<comment type="caution">
    <text evidence="2">The sequence shown here is derived from an EMBL/GenBank/DDBJ whole genome shotgun (WGS) entry which is preliminary data.</text>
</comment>
<gene>
    <name evidence="2" type="ORF">I8Y21_004722</name>
</gene>
<accession>A0AAN5RFR3</accession>
<feature type="compositionally biased region" description="Low complexity" evidence="1">
    <location>
        <begin position="23"/>
        <end position="35"/>
    </location>
</feature>